<dbReference type="InterPro" id="IPR017907">
    <property type="entry name" value="Znf_RING_CS"/>
</dbReference>
<dbReference type="InterPro" id="IPR027370">
    <property type="entry name" value="Znf-RING_euk"/>
</dbReference>
<evidence type="ECO:0000256" key="6">
    <source>
        <dbReference type="SAM" id="MobiDB-lite"/>
    </source>
</evidence>
<feature type="coiled-coil region" evidence="5">
    <location>
        <begin position="331"/>
        <end position="372"/>
    </location>
</feature>
<evidence type="ECO:0000256" key="3">
    <source>
        <dbReference type="ARBA" id="ARBA00022833"/>
    </source>
</evidence>
<dbReference type="InterPro" id="IPR001841">
    <property type="entry name" value="Znf_RING"/>
</dbReference>
<gene>
    <name evidence="8" type="ORF">PPROV_000752700</name>
</gene>
<accession>A0A830HSR8</accession>
<protein>
    <recommendedName>
        <fullName evidence="7">RING-type domain-containing protein</fullName>
    </recommendedName>
</protein>
<dbReference type="PROSITE" id="PS00518">
    <property type="entry name" value="ZF_RING_1"/>
    <property type="match status" value="1"/>
</dbReference>
<dbReference type="PANTHER" id="PTHR14134:SF3">
    <property type="entry name" value="RING-CH-TYPE DOMAIN-CONTAINING PROTEIN"/>
    <property type="match status" value="1"/>
</dbReference>
<dbReference type="Pfam" id="PF13445">
    <property type="entry name" value="zf-RING_UBOX"/>
    <property type="match status" value="1"/>
</dbReference>
<feature type="compositionally biased region" description="Low complexity" evidence="6">
    <location>
        <begin position="1"/>
        <end position="20"/>
    </location>
</feature>
<organism evidence="8 9">
    <name type="scientific">Pycnococcus provasolii</name>
    <dbReference type="NCBI Taxonomy" id="41880"/>
    <lineage>
        <taxon>Eukaryota</taxon>
        <taxon>Viridiplantae</taxon>
        <taxon>Chlorophyta</taxon>
        <taxon>Pseudoscourfieldiophyceae</taxon>
        <taxon>Pseudoscourfieldiales</taxon>
        <taxon>Pycnococcaceae</taxon>
        <taxon>Pycnococcus</taxon>
    </lineage>
</organism>
<evidence type="ECO:0000313" key="9">
    <source>
        <dbReference type="Proteomes" id="UP000660262"/>
    </source>
</evidence>
<dbReference type="PANTHER" id="PTHR14134">
    <property type="entry name" value="E3 UBIQUITIN-PROTEIN LIGASE RAD18"/>
    <property type="match status" value="1"/>
</dbReference>
<evidence type="ECO:0000256" key="5">
    <source>
        <dbReference type="SAM" id="Coils"/>
    </source>
</evidence>
<dbReference type="EMBL" id="BNJQ01000022">
    <property type="protein sequence ID" value="GHP08790.1"/>
    <property type="molecule type" value="Genomic_DNA"/>
</dbReference>
<dbReference type="OrthoDB" id="6105938at2759"/>
<dbReference type="AlphaFoldDB" id="A0A830HSR8"/>
<dbReference type="InterPro" id="IPR013083">
    <property type="entry name" value="Znf_RING/FYVE/PHD"/>
</dbReference>
<reference evidence="8" key="1">
    <citation type="submission" date="2020-10" db="EMBL/GenBank/DDBJ databases">
        <title>Unveiling of a novel bifunctional photoreceptor, Dualchrome1, isolated from a cosmopolitan green alga.</title>
        <authorList>
            <person name="Suzuki S."/>
            <person name="Kawachi M."/>
        </authorList>
    </citation>
    <scope>NUCLEOTIDE SEQUENCE</scope>
    <source>
        <strain evidence="8">NIES 2893</strain>
    </source>
</reference>
<dbReference type="SMART" id="SM00184">
    <property type="entry name" value="RING"/>
    <property type="match status" value="1"/>
</dbReference>
<sequence>MASSSSSSSASASTAQGGLREQLRQRQQKWFDERAASLERRGALEELGFGGEQYQQLAPAASNANANHVSASMPSAAPQQPQQHVVVSQASAFSASHSAIPPSASAAAADPSAILDKITERLASRMRLELKSELETATATYQKNESQVNASMESYLASEIASHTCPICFELMLAPTRTPVLLFPCGHTFCDACLRQHIDVHGKGRCPVCRKSIASRAANVPLQQLIQSYASERNRVRPAVQAAPMLSARGVTGERSPGGTTDTKNNDDGDPNPDAASYVRKHRTLTMRRRILANEHTDSSVQLGELRRRLDASAVVSAHLAEEEAAALDRVRHAQEELELVRSHLQRQEETQRAVQTEMSEVEARVELLQRTLAPLDDELAKARYMVEAMAPERLGELDGVDNDDI</sequence>
<keyword evidence="5" id="KW-0175">Coiled coil</keyword>
<keyword evidence="3" id="KW-0862">Zinc</keyword>
<dbReference type="GO" id="GO:0003697">
    <property type="term" value="F:single-stranded DNA binding"/>
    <property type="evidence" value="ECO:0007669"/>
    <property type="project" value="InterPro"/>
</dbReference>
<evidence type="ECO:0000313" key="8">
    <source>
        <dbReference type="EMBL" id="GHP08790.1"/>
    </source>
</evidence>
<dbReference type="Gene3D" id="3.30.40.10">
    <property type="entry name" value="Zinc/RING finger domain, C3HC4 (zinc finger)"/>
    <property type="match status" value="1"/>
</dbReference>
<evidence type="ECO:0000256" key="4">
    <source>
        <dbReference type="PROSITE-ProRule" id="PRU00175"/>
    </source>
</evidence>
<feature type="domain" description="RING-type" evidence="7">
    <location>
        <begin position="165"/>
        <end position="210"/>
    </location>
</feature>
<dbReference type="GO" id="GO:0008270">
    <property type="term" value="F:zinc ion binding"/>
    <property type="evidence" value="ECO:0007669"/>
    <property type="project" value="UniProtKB-KW"/>
</dbReference>
<feature type="compositionally biased region" description="Basic and acidic residues" evidence="6">
    <location>
        <begin position="21"/>
        <end position="30"/>
    </location>
</feature>
<feature type="region of interest" description="Disordered" evidence="6">
    <location>
        <begin position="247"/>
        <end position="278"/>
    </location>
</feature>
<keyword evidence="9" id="KW-1185">Reference proteome</keyword>
<comment type="caution">
    <text evidence="8">The sequence shown here is derived from an EMBL/GenBank/DDBJ whole genome shotgun (WGS) entry which is preliminary data.</text>
</comment>
<keyword evidence="2 4" id="KW-0863">Zinc-finger</keyword>
<dbReference type="GO" id="GO:0006513">
    <property type="term" value="P:protein monoubiquitination"/>
    <property type="evidence" value="ECO:0007669"/>
    <property type="project" value="InterPro"/>
</dbReference>
<evidence type="ECO:0000256" key="2">
    <source>
        <dbReference type="ARBA" id="ARBA00022771"/>
    </source>
</evidence>
<dbReference type="InterPro" id="IPR039577">
    <property type="entry name" value="Rad18"/>
</dbReference>
<dbReference type="GO" id="GO:0006301">
    <property type="term" value="P:DNA damage tolerance"/>
    <property type="evidence" value="ECO:0007669"/>
    <property type="project" value="InterPro"/>
</dbReference>
<dbReference type="GO" id="GO:0061630">
    <property type="term" value="F:ubiquitin protein ligase activity"/>
    <property type="evidence" value="ECO:0007669"/>
    <property type="project" value="InterPro"/>
</dbReference>
<feature type="region of interest" description="Disordered" evidence="6">
    <location>
        <begin position="1"/>
        <end position="30"/>
    </location>
</feature>
<evidence type="ECO:0000256" key="1">
    <source>
        <dbReference type="ARBA" id="ARBA00022723"/>
    </source>
</evidence>
<dbReference type="SUPFAM" id="SSF57850">
    <property type="entry name" value="RING/U-box"/>
    <property type="match status" value="1"/>
</dbReference>
<evidence type="ECO:0000259" key="7">
    <source>
        <dbReference type="PROSITE" id="PS50089"/>
    </source>
</evidence>
<proteinExistence type="predicted"/>
<keyword evidence="1" id="KW-0479">Metal-binding</keyword>
<dbReference type="Proteomes" id="UP000660262">
    <property type="component" value="Unassembled WGS sequence"/>
</dbReference>
<name>A0A830HSR8_9CHLO</name>
<dbReference type="PROSITE" id="PS50089">
    <property type="entry name" value="ZF_RING_2"/>
    <property type="match status" value="1"/>
</dbReference>